<accession>A0A0F9NIW6</accession>
<evidence type="ECO:0000313" key="2">
    <source>
        <dbReference type="EMBL" id="KKM81267.1"/>
    </source>
</evidence>
<name>A0A0F9NIW6_9ZZZZ</name>
<feature type="region of interest" description="Disordered" evidence="1">
    <location>
        <begin position="1"/>
        <end position="46"/>
    </location>
</feature>
<feature type="compositionally biased region" description="Basic and acidic residues" evidence="1">
    <location>
        <begin position="233"/>
        <end position="243"/>
    </location>
</feature>
<reference evidence="2" key="1">
    <citation type="journal article" date="2015" name="Nature">
        <title>Complex archaea that bridge the gap between prokaryotes and eukaryotes.</title>
        <authorList>
            <person name="Spang A."/>
            <person name="Saw J.H."/>
            <person name="Jorgensen S.L."/>
            <person name="Zaremba-Niedzwiedzka K."/>
            <person name="Martijn J."/>
            <person name="Lind A.E."/>
            <person name="van Eijk R."/>
            <person name="Schleper C."/>
            <person name="Guy L."/>
            <person name="Ettema T.J."/>
        </authorList>
    </citation>
    <scope>NUCLEOTIDE SEQUENCE</scope>
</reference>
<dbReference type="EMBL" id="LAZR01008049">
    <property type="protein sequence ID" value="KKM81267.1"/>
    <property type="molecule type" value="Genomic_DNA"/>
</dbReference>
<sequence>MAKKASGAGSKSVQDATSEAERKKREEQEKGSEAGGGKVQEPPKTLEELRELLLKDDTFLDAVAETPAIQGRIQSARDTQVHEQTLPLRQKVENLERQVAESTRANDPMMVKYQQLKEAGHYEDALALLEERQRLSESETTAEARGRRAGAQEILQAVAVRPEFAVLTQEDWRKVYADAAAEAGQAGRNYITVDEYVAHATTMVVGKEKENVTGQSAEELATAIKEGVDARLKEQGVELREEGGGPEDPGTPAGSGGVPTDEEASNMKQDDWNALPDETRNELLRRGAKMARG</sequence>
<organism evidence="2">
    <name type="scientific">marine sediment metagenome</name>
    <dbReference type="NCBI Taxonomy" id="412755"/>
    <lineage>
        <taxon>unclassified sequences</taxon>
        <taxon>metagenomes</taxon>
        <taxon>ecological metagenomes</taxon>
    </lineage>
</organism>
<proteinExistence type="predicted"/>
<dbReference type="AlphaFoldDB" id="A0A0F9NIW6"/>
<protein>
    <submittedName>
        <fullName evidence="2">Uncharacterized protein</fullName>
    </submittedName>
</protein>
<comment type="caution">
    <text evidence="2">The sequence shown here is derived from an EMBL/GenBank/DDBJ whole genome shotgun (WGS) entry which is preliminary data.</text>
</comment>
<feature type="compositionally biased region" description="Basic and acidic residues" evidence="1">
    <location>
        <begin position="19"/>
        <end position="32"/>
    </location>
</feature>
<feature type="region of interest" description="Disordered" evidence="1">
    <location>
        <begin position="233"/>
        <end position="293"/>
    </location>
</feature>
<evidence type="ECO:0000256" key="1">
    <source>
        <dbReference type="SAM" id="MobiDB-lite"/>
    </source>
</evidence>
<gene>
    <name evidence="2" type="ORF">LCGC14_1331600</name>
</gene>